<dbReference type="PATRIC" id="fig|2041.4.peg.1212"/>
<name>A0A0U4C8S3_9ACTN</name>
<reference evidence="1 2" key="1">
    <citation type="journal article" date="1991" name="Int. J. Syst. Bacteriol.">
        <title>Description of the erythromycin-producing bacterium Arthrobacter sp. strain NRRL B-3381 as Aeromicrobium erythreum gen. nov., sp. nov.</title>
        <authorList>
            <person name="Miller E.S."/>
            <person name="Woese C.R."/>
            <person name="Brenner S."/>
        </authorList>
    </citation>
    <scope>NUCLEOTIDE SEQUENCE [LARGE SCALE GENOMIC DNA]</scope>
    <source>
        <strain evidence="1 2">AR18</strain>
    </source>
</reference>
<protein>
    <submittedName>
        <fullName evidence="1">Uncharacterized protein</fullName>
    </submittedName>
</protein>
<dbReference type="InterPro" id="IPR009057">
    <property type="entry name" value="Homeodomain-like_sf"/>
</dbReference>
<gene>
    <name evidence="1" type="ORF">AERYTH_05835</name>
</gene>
<dbReference type="SUPFAM" id="SSF46689">
    <property type="entry name" value="Homeodomain-like"/>
    <property type="match status" value="1"/>
</dbReference>
<sequence>MQTIREQGMAKLSARTIAATGSVNQALVFYHFGTVDGLVAEACHVLTSERVDRHRPALDAVTTWAGLIDVAEQVRADEREEGNVAVLGQILAASHGNADLATAAGRAIGLWTGAVRPTLERLLATSPVGELFDADVLTDLAASAFVGIELMEPTRTGEGRPADDPLARLRPVAELLDGLGPIARRAVRSVLRGTQRT</sequence>
<evidence type="ECO:0000313" key="2">
    <source>
        <dbReference type="Proteomes" id="UP000067689"/>
    </source>
</evidence>
<accession>A0A0U4C8S3</accession>
<evidence type="ECO:0000313" key="1">
    <source>
        <dbReference type="EMBL" id="ALX04254.1"/>
    </source>
</evidence>
<dbReference type="Gene3D" id="1.10.357.10">
    <property type="entry name" value="Tetracycline Repressor, domain 2"/>
    <property type="match status" value="1"/>
</dbReference>
<dbReference type="Proteomes" id="UP000067689">
    <property type="component" value="Chromosome"/>
</dbReference>
<organism evidence="1 2">
    <name type="scientific">Aeromicrobium erythreum</name>
    <dbReference type="NCBI Taxonomy" id="2041"/>
    <lineage>
        <taxon>Bacteria</taxon>
        <taxon>Bacillati</taxon>
        <taxon>Actinomycetota</taxon>
        <taxon>Actinomycetes</taxon>
        <taxon>Propionibacteriales</taxon>
        <taxon>Nocardioidaceae</taxon>
        <taxon>Aeromicrobium</taxon>
    </lineage>
</organism>
<keyword evidence="2" id="KW-1185">Reference proteome</keyword>
<dbReference type="EMBL" id="CP011502">
    <property type="protein sequence ID" value="ALX04254.1"/>
    <property type="molecule type" value="Genomic_DNA"/>
</dbReference>
<dbReference type="AlphaFoldDB" id="A0A0U4C8S3"/>
<dbReference type="KEGG" id="aer:AERYTH_05835"/>
<proteinExistence type="predicted"/>